<organism evidence="3 4">
    <name type="scientific">Musa acuminata subsp. malaccensis</name>
    <name type="common">Wild banana</name>
    <name type="synonym">Musa malaccensis</name>
    <dbReference type="NCBI Taxonomy" id="214687"/>
    <lineage>
        <taxon>Eukaryota</taxon>
        <taxon>Viridiplantae</taxon>
        <taxon>Streptophyta</taxon>
        <taxon>Embryophyta</taxon>
        <taxon>Tracheophyta</taxon>
        <taxon>Spermatophyta</taxon>
        <taxon>Magnoliopsida</taxon>
        <taxon>Liliopsida</taxon>
        <taxon>Zingiberales</taxon>
        <taxon>Musaceae</taxon>
        <taxon>Musa</taxon>
    </lineage>
</organism>
<evidence type="ECO:0000313" key="3">
    <source>
        <dbReference type="EnsemblPlants" id="Ma04_p06910.1"/>
    </source>
</evidence>
<feature type="transmembrane region" description="Helical" evidence="1">
    <location>
        <begin position="46"/>
        <end position="63"/>
    </location>
</feature>
<reference evidence="3" key="2">
    <citation type="submission" date="2021-05" db="UniProtKB">
        <authorList>
            <consortium name="EnsemblPlants"/>
        </authorList>
    </citation>
    <scope>IDENTIFICATION</scope>
    <source>
        <strain evidence="3">subsp. malaccensis</strain>
    </source>
</reference>
<keyword evidence="1" id="KW-1133">Transmembrane helix</keyword>
<keyword evidence="4" id="KW-1185">Reference proteome</keyword>
<dbReference type="Proteomes" id="UP000012960">
    <property type="component" value="Unplaced"/>
</dbReference>
<dbReference type="EMBL" id="HG996469">
    <property type="protein sequence ID" value="CAG1841425.1"/>
    <property type="molecule type" value="Genomic_DNA"/>
</dbReference>
<keyword evidence="1" id="KW-0472">Membrane</keyword>
<evidence type="ECO:0000256" key="1">
    <source>
        <dbReference type="SAM" id="Phobius"/>
    </source>
</evidence>
<gene>
    <name evidence="2" type="ORF">GSMUA_112200.1</name>
</gene>
<dbReference type="Gramene" id="Ma04_t06910.1">
    <property type="protein sequence ID" value="Ma04_p06910.1"/>
    <property type="gene ID" value="Ma04_g06910"/>
</dbReference>
<dbReference type="InParanoid" id="A0A804ILX3"/>
<keyword evidence="1" id="KW-0812">Transmembrane</keyword>
<evidence type="ECO:0000313" key="4">
    <source>
        <dbReference type="Proteomes" id="UP000012960"/>
    </source>
</evidence>
<name>A0A804ILX3_MUSAM</name>
<reference evidence="2" key="1">
    <citation type="submission" date="2021-03" db="EMBL/GenBank/DDBJ databases">
        <authorList>
            <consortium name="Genoscope - CEA"/>
            <person name="William W."/>
        </authorList>
    </citation>
    <scope>NUCLEOTIDE SEQUENCE</scope>
    <source>
        <strain evidence="2">Doubled-haploid Pahang</strain>
    </source>
</reference>
<feature type="transmembrane region" description="Helical" evidence="1">
    <location>
        <begin position="83"/>
        <end position="105"/>
    </location>
</feature>
<evidence type="ECO:0000313" key="2">
    <source>
        <dbReference type="EMBL" id="CAG1841425.1"/>
    </source>
</evidence>
<sequence>MHVGAQAKRDTLVITNSVRFPTSEEKRSRVSCDAVLTITTQERRRILLLVWLLFLVVVVRSWWEGGEKRVGSFDPLFSRHWAHSTLLLLIGIRNLLFQSVCFLLARSLCLTPYLVKIRTLPLLPFELRESERGGDNRGVRKLGFSFLEEERRKEAGELRQGKKNTRVPVLVSLVFVPFNSRSSVFV</sequence>
<dbReference type="AlphaFoldDB" id="A0A804ILX3"/>
<proteinExistence type="predicted"/>
<protein>
    <submittedName>
        <fullName evidence="2">(wild Malaysian banana) hypothetical protein</fullName>
    </submittedName>
</protein>
<accession>A0A804ILX3</accession>
<dbReference type="EnsemblPlants" id="Ma04_t06910.1">
    <property type="protein sequence ID" value="Ma04_p06910.1"/>
    <property type="gene ID" value="Ma04_g06910"/>
</dbReference>